<feature type="transmembrane region" description="Helical" evidence="3">
    <location>
        <begin position="83"/>
        <end position="110"/>
    </location>
</feature>
<keyword evidence="3" id="KW-0472">Membrane</keyword>
<evidence type="ECO:0000313" key="6">
    <source>
        <dbReference type="Proteomes" id="UP000288972"/>
    </source>
</evidence>
<dbReference type="KEGG" id="bgz:XH91_14090"/>
<sequence length="592" mass="61800">MLPPAPVPDAVTAPGGFLLVLSIAVPVAGVLLAFVLGGRWVRFVVFTIIPTMLTIVAATVLVLPRSKGPLVYLLGAWTPPLGVALRADGLSAVMLAATAVVISAVSVFAMTEFRPTTAAPRAPFAFWILLLAIWGALNTIFVGGDLFTLYVALELLTFAAVPLVSLDGRPETLRAALRYLLFALLGSVLYLLGTALLYGRYGTLDIVLLSRRVSAEPGPLIAVALMTTGLLAKTALFPLHLWLPPAHAGAPAAASAILSGLVVKGSFFILLRLWFDVMPALPGFAASQLLAALGAAAILFGSVVALRQERLKLLIAYSTLAQIGYLFLIFPLALNTSGQLDHGQALAGGLLQAISHATAKASMFLAVGSIYGALGHDRIIGLGGVARALPLSVLAFALGGIALMGVQPSGASLAKDLLLEQATSTGQWWWVIVLQAGGMFTAAYVVLVLAHALAPSDLPIALAGDAPRSRDLAALSLALCSLSLGVVPWEHYLPVPHGAALRSFGLDALFKFMLPAMGGTALAILFSPWPHRLAHSATWKTPTRGLGPLRRICLDFGGLVETGDDGLRQWSTTGIALLLVTLLLAAAMFTAN</sequence>
<name>A0AAE5X062_9BRAD</name>
<dbReference type="InterPro" id="IPR050616">
    <property type="entry name" value="CPA3_Na-H_Antiporter_A"/>
</dbReference>
<dbReference type="AlphaFoldDB" id="A0AAE5X062"/>
<dbReference type="PANTHER" id="PTHR43373">
    <property type="entry name" value="NA(+)/H(+) ANTIPORTER SUBUNIT"/>
    <property type="match status" value="1"/>
</dbReference>
<feature type="transmembrane region" description="Helical" evidence="3">
    <location>
        <begin position="281"/>
        <end position="306"/>
    </location>
</feature>
<dbReference type="PRINTS" id="PR01434">
    <property type="entry name" value="NADHDHGNASE5"/>
</dbReference>
<feature type="transmembrane region" description="Helical" evidence="3">
    <location>
        <begin position="509"/>
        <end position="526"/>
    </location>
</feature>
<feature type="transmembrane region" description="Helical" evidence="3">
    <location>
        <begin position="386"/>
        <end position="407"/>
    </location>
</feature>
<feature type="transmembrane region" description="Helical" evidence="3">
    <location>
        <begin position="147"/>
        <end position="167"/>
    </location>
</feature>
<feature type="transmembrane region" description="Helical" evidence="3">
    <location>
        <begin position="427"/>
        <end position="450"/>
    </location>
</feature>
<reference evidence="5 6" key="1">
    <citation type="submission" date="2018-06" db="EMBL/GenBank/DDBJ databases">
        <title>Comparative genomics of rhizobia nodulating Arachis hypogaea in China.</title>
        <authorList>
            <person name="Li Y."/>
        </authorList>
    </citation>
    <scope>NUCLEOTIDE SEQUENCE [LARGE SCALE GENOMIC DNA]</scope>
    <source>
        <strain evidence="5 6">CCBAU 51670</strain>
    </source>
</reference>
<gene>
    <name evidence="5" type="ORF">XH91_14090</name>
</gene>
<feature type="transmembrane region" description="Helical" evidence="3">
    <location>
        <begin position="354"/>
        <end position="374"/>
    </location>
</feature>
<evidence type="ECO:0000259" key="4">
    <source>
        <dbReference type="Pfam" id="PF00361"/>
    </source>
</evidence>
<evidence type="ECO:0000313" key="5">
    <source>
        <dbReference type="EMBL" id="QAU46381.1"/>
    </source>
</evidence>
<dbReference type="InterPro" id="IPR001750">
    <property type="entry name" value="ND/Mrp_TM"/>
</dbReference>
<keyword evidence="3" id="KW-1133">Transmembrane helix</keyword>
<feature type="transmembrane region" description="Helical" evidence="3">
    <location>
        <begin position="313"/>
        <end position="334"/>
    </location>
</feature>
<feature type="transmembrane region" description="Helical" evidence="3">
    <location>
        <begin position="219"/>
        <end position="243"/>
    </location>
</feature>
<dbReference type="EMBL" id="CP030053">
    <property type="protein sequence ID" value="QAU46381.1"/>
    <property type="molecule type" value="Genomic_DNA"/>
</dbReference>
<dbReference type="GO" id="GO:0016020">
    <property type="term" value="C:membrane"/>
    <property type="evidence" value="ECO:0007669"/>
    <property type="project" value="UniProtKB-SubCell"/>
</dbReference>
<feature type="transmembrane region" description="Helical" evidence="3">
    <location>
        <begin position="43"/>
        <end position="63"/>
    </location>
</feature>
<accession>A0AAE5X062</accession>
<feature type="domain" description="NADH:quinone oxidoreductase/Mrp antiporter transmembrane" evidence="4">
    <location>
        <begin position="144"/>
        <end position="437"/>
    </location>
</feature>
<dbReference type="Proteomes" id="UP000288972">
    <property type="component" value="Chromosome"/>
</dbReference>
<evidence type="ECO:0000256" key="1">
    <source>
        <dbReference type="ARBA" id="ARBA00004127"/>
    </source>
</evidence>
<feature type="transmembrane region" description="Helical" evidence="3">
    <location>
        <begin position="179"/>
        <end position="199"/>
    </location>
</feature>
<evidence type="ECO:0000256" key="2">
    <source>
        <dbReference type="RuleBase" id="RU000320"/>
    </source>
</evidence>
<comment type="subcellular location">
    <subcellularLocation>
        <location evidence="1">Endomembrane system</location>
        <topology evidence="1">Multi-pass membrane protein</topology>
    </subcellularLocation>
    <subcellularLocation>
        <location evidence="2">Membrane</location>
        <topology evidence="2">Multi-pass membrane protein</topology>
    </subcellularLocation>
</comment>
<dbReference type="Pfam" id="PF00361">
    <property type="entry name" value="Proton_antipo_M"/>
    <property type="match status" value="1"/>
</dbReference>
<dbReference type="GO" id="GO:0012505">
    <property type="term" value="C:endomembrane system"/>
    <property type="evidence" value="ECO:0007669"/>
    <property type="project" value="UniProtKB-SubCell"/>
</dbReference>
<protein>
    <submittedName>
        <fullName evidence="5">NADH-quinone oxidoreductase subunit J</fullName>
    </submittedName>
</protein>
<feature type="transmembrane region" description="Helical" evidence="3">
    <location>
        <begin position="255"/>
        <end position="275"/>
    </location>
</feature>
<proteinExistence type="predicted"/>
<feature type="transmembrane region" description="Helical" evidence="3">
    <location>
        <begin position="16"/>
        <end position="36"/>
    </location>
</feature>
<keyword evidence="2 3" id="KW-0812">Transmembrane</keyword>
<evidence type="ECO:0000256" key="3">
    <source>
        <dbReference type="SAM" id="Phobius"/>
    </source>
</evidence>
<feature type="transmembrane region" description="Helical" evidence="3">
    <location>
        <begin position="574"/>
        <end position="591"/>
    </location>
</feature>
<dbReference type="PANTHER" id="PTHR43373:SF1">
    <property type="entry name" value="NA(+)_H(+) ANTIPORTER SUBUNIT A"/>
    <property type="match status" value="1"/>
</dbReference>
<organism evidence="5 6">
    <name type="scientific">Bradyrhizobium guangzhouense</name>
    <dbReference type="NCBI Taxonomy" id="1325095"/>
    <lineage>
        <taxon>Bacteria</taxon>
        <taxon>Pseudomonadati</taxon>
        <taxon>Pseudomonadota</taxon>
        <taxon>Alphaproteobacteria</taxon>
        <taxon>Hyphomicrobiales</taxon>
        <taxon>Nitrobacteraceae</taxon>
        <taxon>Bradyrhizobium</taxon>
    </lineage>
</organism>
<feature type="transmembrane region" description="Helical" evidence="3">
    <location>
        <begin position="122"/>
        <end position="141"/>
    </location>
</feature>